<dbReference type="InterPro" id="IPR057412">
    <property type="entry name" value="INTS4_C"/>
</dbReference>
<evidence type="ECO:0000256" key="1">
    <source>
        <dbReference type="ARBA" id="ARBA00004123"/>
    </source>
</evidence>
<comment type="subcellular location">
    <subcellularLocation>
        <location evidence="1">Nucleus</location>
    </subcellularLocation>
</comment>
<evidence type="ECO:0000313" key="4">
    <source>
        <dbReference type="EMBL" id="CAG8668061.1"/>
    </source>
</evidence>
<accession>A0A9N9HEM8</accession>
<dbReference type="PANTHER" id="PTHR20938:SF0">
    <property type="entry name" value="INTEGRATOR COMPLEX SUBUNIT 4"/>
    <property type="match status" value="1"/>
</dbReference>
<dbReference type="PANTHER" id="PTHR20938">
    <property type="entry name" value="INTEGRATOR COMPLEX SUBUNIT 4"/>
    <property type="match status" value="1"/>
</dbReference>
<dbReference type="EMBL" id="CAJVPI010004487">
    <property type="protein sequence ID" value="CAG8668061.1"/>
    <property type="molecule type" value="Genomic_DNA"/>
</dbReference>
<gene>
    <name evidence="4" type="ORF">PBRASI_LOCUS11151</name>
</gene>
<feature type="non-terminal residue" evidence="4">
    <location>
        <position position="281"/>
    </location>
</feature>
<sequence>PSFIVVASNLAGQLLALSYVMENTFLGLPGQARRFFVTARLLANLVWIVGSLRHISKHNHSQEIAKNLFGLLLKRLTHIQTEFGEDFNLNQLGDFQSRLQRAHDNTTVTTITPLFDYIESFVPPAVDFRNLLKRSDAVIIEPAYQSTTEQVFNSEFPLRIRIIADVFNVADTGSIGVQVTFPDQKVRQFWPPSSQFVLIKPFYYRLKTSIEISQSSWTAKCSIEIKIIRSFETDIPDLDECILRQTITRDVVSTTSGGTIALSKSILWDDSLRFGQTSLDN</sequence>
<dbReference type="OrthoDB" id="18190at2759"/>
<evidence type="ECO:0000313" key="5">
    <source>
        <dbReference type="Proteomes" id="UP000789739"/>
    </source>
</evidence>
<dbReference type="AlphaFoldDB" id="A0A9N9HEM8"/>
<feature type="non-terminal residue" evidence="4">
    <location>
        <position position="1"/>
    </location>
</feature>
<keyword evidence="2" id="KW-0539">Nucleus</keyword>
<feature type="domain" description="Integrator complex subunit 4/Protein SIEL C-terminal Ig-like" evidence="3">
    <location>
        <begin position="138"/>
        <end position="266"/>
    </location>
</feature>
<dbReference type="Proteomes" id="UP000789739">
    <property type="component" value="Unassembled WGS sequence"/>
</dbReference>
<dbReference type="GO" id="GO:0016180">
    <property type="term" value="P:snRNA processing"/>
    <property type="evidence" value="ECO:0007669"/>
    <property type="project" value="TreeGrafter"/>
</dbReference>
<evidence type="ECO:0000259" key="3">
    <source>
        <dbReference type="Pfam" id="PF25458"/>
    </source>
</evidence>
<proteinExistence type="predicted"/>
<protein>
    <submittedName>
        <fullName evidence="4">9583_t:CDS:1</fullName>
    </submittedName>
</protein>
<dbReference type="GO" id="GO:0032039">
    <property type="term" value="C:integrator complex"/>
    <property type="evidence" value="ECO:0007669"/>
    <property type="project" value="TreeGrafter"/>
</dbReference>
<name>A0A9N9HEM8_9GLOM</name>
<dbReference type="Pfam" id="PF25458">
    <property type="entry name" value="INTS4_C"/>
    <property type="match status" value="1"/>
</dbReference>
<comment type="caution">
    <text evidence="4">The sequence shown here is derived from an EMBL/GenBank/DDBJ whole genome shotgun (WGS) entry which is preliminary data.</text>
</comment>
<organism evidence="4 5">
    <name type="scientific">Paraglomus brasilianum</name>
    <dbReference type="NCBI Taxonomy" id="144538"/>
    <lineage>
        <taxon>Eukaryota</taxon>
        <taxon>Fungi</taxon>
        <taxon>Fungi incertae sedis</taxon>
        <taxon>Mucoromycota</taxon>
        <taxon>Glomeromycotina</taxon>
        <taxon>Glomeromycetes</taxon>
        <taxon>Paraglomerales</taxon>
        <taxon>Paraglomeraceae</taxon>
        <taxon>Paraglomus</taxon>
    </lineage>
</organism>
<reference evidence="4" key="1">
    <citation type="submission" date="2021-06" db="EMBL/GenBank/DDBJ databases">
        <authorList>
            <person name="Kallberg Y."/>
            <person name="Tangrot J."/>
            <person name="Rosling A."/>
        </authorList>
    </citation>
    <scope>NUCLEOTIDE SEQUENCE</scope>
    <source>
        <strain evidence="4">BR232B</strain>
    </source>
</reference>
<keyword evidence="5" id="KW-1185">Reference proteome</keyword>
<evidence type="ECO:0000256" key="2">
    <source>
        <dbReference type="ARBA" id="ARBA00023242"/>
    </source>
</evidence>